<feature type="transmembrane region" description="Helical" evidence="1">
    <location>
        <begin position="103"/>
        <end position="126"/>
    </location>
</feature>
<feature type="transmembrane region" description="Helical" evidence="1">
    <location>
        <begin position="167"/>
        <end position="186"/>
    </location>
</feature>
<keyword evidence="1" id="KW-1133">Transmembrane helix</keyword>
<protein>
    <submittedName>
        <fullName evidence="2">YesL family protein</fullName>
    </submittedName>
</protein>
<feature type="transmembrane region" description="Helical" evidence="1">
    <location>
        <begin position="22"/>
        <end position="46"/>
    </location>
</feature>
<proteinExistence type="predicted"/>
<feature type="transmembrane region" description="Helical" evidence="1">
    <location>
        <begin position="138"/>
        <end position="161"/>
    </location>
</feature>
<evidence type="ECO:0000313" key="2">
    <source>
        <dbReference type="EMBL" id="MBD7964878.1"/>
    </source>
</evidence>
<dbReference type="PROSITE" id="PS51257">
    <property type="entry name" value="PROKAR_LIPOPROTEIN"/>
    <property type="match status" value="1"/>
</dbReference>
<name>A0ABR8SMZ2_9BACL</name>
<dbReference type="Proteomes" id="UP000603641">
    <property type="component" value="Unassembled WGS sequence"/>
</dbReference>
<evidence type="ECO:0000256" key="1">
    <source>
        <dbReference type="SAM" id="Phobius"/>
    </source>
</evidence>
<dbReference type="Pfam" id="PF04854">
    <property type="entry name" value="DUF624"/>
    <property type="match status" value="1"/>
</dbReference>
<dbReference type="EMBL" id="JACSQM010000005">
    <property type="protein sequence ID" value="MBD7964878.1"/>
    <property type="molecule type" value="Genomic_DNA"/>
</dbReference>
<gene>
    <name evidence="2" type="ORF">H9648_12515</name>
</gene>
<dbReference type="RefSeq" id="WP_191754157.1">
    <property type="nucleotide sequence ID" value="NZ_JACSQM010000005.1"/>
</dbReference>
<feature type="transmembrane region" description="Helical" evidence="1">
    <location>
        <begin position="78"/>
        <end position="97"/>
    </location>
</feature>
<comment type="caution">
    <text evidence="2">The sequence shown here is derived from an EMBL/GenBank/DDBJ whole genome shotgun (WGS) entry which is preliminary data.</text>
</comment>
<dbReference type="InterPro" id="IPR006938">
    <property type="entry name" value="DUF624"/>
</dbReference>
<accession>A0ABR8SMZ2</accession>
<organism evidence="2 3">
    <name type="scientific">Fictibacillus norfolkensis</name>
    <dbReference type="NCBI Taxonomy" id="2762233"/>
    <lineage>
        <taxon>Bacteria</taxon>
        <taxon>Bacillati</taxon>
        <taxon>Bacillota</taxon>
        <taxon>Bacilli</taxon>
        <taxon>Bacillales</taxon>
        <taxon>Fictibacillaceae</taxon>
        <taxon>Fictibacillus</taxon>
    </lineage>
</organism>
<keyword evidence="1" id="KW-0812">Transmembrane</keyword>
<reference evidence="2 3" key="1">
    <citation type="submission" date="2020-08" db="EMBL/GenBank/DDBJ databases">
        <title>A Genomic Blueprint of the Chicken Gut Microbiome.</title>
        <authorList>
            <person name="Gilroy R."/>
            <person name="Ravi A."/>
            <person name="Getino M."/>
            <person name="Pursley I."/>
            <person name="Horton D.L."/>
            <person name="Alikhan N.-F."/>
            <person name="Baker D."/>
            <person name="Gharbi K."/>
            <person name="Hall N."/>
            <person name="Watson M."/>
            <person name="Adriaenssens E.M."/>
            <person name="Foster-Nyarko E."/>
            <person name="Jarju S."/>
            <person name="Secka A."/>
            <person name="Antonio M."/>
            <person name="Oren A."/>
            <person name="Chaudhuri R."/>
            <person name="La Ragione R.M."/>
            <person name="Hildebrand F."/>
            <person name="Pallen M.J."/>
        </authorList>
    </citation>
    <scope>NUCLEOTIDE SEQUENCE [LARGE SCALE GENOMIC DNA]</scope>
    <source>
        <strain evidence="2 3">Sa2CUA10</strain>
    </source>
</reference>
<keyword evidence="1" id="KW-0472">Membrane</keyword>
<evidence type="ECO:0000313" key="3">
    <source>
        <dbReference type="Proteomes" id="UP000603641"/>
    </source>
</evidence>
<keyword evidence="3" id="KW-1185">Reference proteome</keyword>
<sequence>MQKIFHIEGKIFTTLARIFDLLILNVLFIMSCLPIITIGAALTAMYTTTFKMVRNEETSIAIDFWNGFKSNFKQSTKIWLTLLATAATFLFAAQFLMGKGSAILFPLLFVVTISLLSFLYVFPLLAKFENGSFQIIKNAIFISFHSMAYSILLFAITLLFVGLVPIFLPQLIVLWLFLGFSLSAYVKSFLFERLFNNYASIKEEKEIA</sequence>